<name>A0A4P6XMW1_9ASCO</name>
<proteinExistence type="predicted"/>
<keyword evidence="3" id="KW-1185">Reference proteome</keyword>
<feature type="compositionally biased region" description="Polar residues" evidence="1">
    <location>
        <begin position="122"/>
        <end position="146"/>
    </location>
</feature>
<gene>
    <name evidence="2" type="ORF">METSCH_C07060</name>
</gene>
<dbReference type="Proteomes" id="UP000292447">
    <property type="component" value="Chromosome III"/>
</dbReference>
<reference evidence="3" key="1">
    <citation type="submission" date="2019-03" db="EMBL/GenBank/DDBJ databases">
        <title>Snf2 controls pulcherriminic acid biosynthesis and connects pigmentation and antifungal activity of the yeast Metschnikowia pulcherrima.</title>
        <authorList>
            <person name="Gore-Lloyd D."/>
            <person name="Sumann I."/>
            <person name="Brachmann A.O."/>
            <person name="Schneeberger K."/>
            <person name="Ortiz-Merino R.A."/>
            <person name="Moreno-Beltran M."/>
            <person name="Schlaefli M."/>
            <person name="Kirner P."/>
            <person name="Santos Kron A."/>
            <person name="Wolfe K.H."/>
            <person name="Piel J."/>
            <person name="Ahrens C.H."/>
            <person name="Henk D."/>
            <person name="Freimoser F.M."/>
        </authorList>
    </citation>
    <scope>NUCLEOTIDE SEQUENCE [LARGE SCALE GENOMIC DNA]</scope>
    <source>
        <strain evidence="3">APC 1.2</strain>
    </source>
</reference>
<feature type="compositionally biased region" description="Low complexity" evidence="1">
    <location>
        <begin position="173"/>
        <end position="182"/>
    </location>
</feature>
<feature type="compositionally biased region" description="Basic and acidic residues" evidence="1">
    <location>
        <begin position="183"/>
        <end position="201"/>
    </location>
</feature>
<organism evidence="2 3">
    <name type="scientific">Metschnikowia aff. pulcherrima</name>
    <dbReference type="NCBI Taxonomy" id="2163413"/>
    <lineage>
        <taxon>Eukaryota</taxon>
        <taxon>Fungi</taxon>
        <taxon>Dikarya</taxon>
        <taxon>Ascomycota</taxon>
        <taxon>Saccharomycotina</taxon>
        <taxon>Pichiomycetes</taxon>
        <taxon>Metschnikowiaceae</taxon>
        <taxon>Metschnikowia</taxon>
    </lineage>
</organism>
<evidence type="ECO:0000313" key="3">
    <source>
        <dbReference type="Proteomes" id="UP000292447"/>
    </source>
</evidence>
<accession>A0A4P6XMW1</accession>
<sequence>MREEGNLTKALRTNSAVLLNTHGQPRIAVKRAHLYHLHVGQGDARNSEDLRQTTLRKGLSRVSSATTVDTQNITGRGHSIGAKNKNIPMVAAPLFGRIGEHRWGTYSLNQPVEKKPQDKQQAETPVSNVEMNPAKNSVSPLTQVQRPVSEFGHRRNRLQASFKHEDSRHNRSSHSSRASSRSSMREYEKDRTESRQVKTSEHNSMFSLAPMGPSDSDMDNCETNTAKNIDEDYSYEDAFLHMPELASAVSVLDLVKDLEIASKAGNLNRLEKPSSDPDEIPHFSRPTTRTNQKVLDMRTLLQEENGSISAQQGTTYGSLEYAVRIQHEAILSQWTQIRLRFSTRPDHTNGSRTVTCHAGVLGSLKRHEGGFRKSRDRGLAVTKENVAAYLHEMWHGSGADENLTWDETGDANDYDATESQHDQNMFAMANHVVSGI</sequence>
<evidence type="ECO:0000313" key="2">
    <source>
        <dbReference type="EMBL" id="QBM88727.1"/>
    </source>
</evidence>
<feature type="compositionally biased region" description="Basic and acidic residues" evidence="1">
    <location>
        <begin position="112"/>
        <end position="121"/>
    </location>
</feature>
<dbReference type="AlphaFoldDB" id="A0A4P6XMW1"/>
<evidence type="ECO:0000256" key="1">
    <source>
        <dbReference type="SAM" id="MobiDB-lite"/>
    </source>
</evidence>
<feature type="region of interest" description="Disordered" evidence="1">
    <location>
        <begin position="110"/>
        <end position="217"/>
    </location>
</feature>
<dbReference type="EMBL" id="CP034458">
    <property type="protein sequence ID" value="QBM88727.1"/>
    <property type="molecule type" value="Genomic_DNA"/>
</dbReference>
<protein>
    <submittedName>
        <fullName evidence="2">Uncharacterized protein</fullName>
    </submittedName>
</protein>